<keyword evidence="3" id="KW-1185">Reference proteome</keyword>
<reference evidence="2 3" key="1">
    <citation type="journal article" date="2014" name="PLoS ONE">
        <title>Global Analysis of Gene Expression Profiles in Physic Nut (Jatropha curcas L.) Seedlings Exposed to Salt Stress.</title>
        <authorList>
            <person name="Zhang L."/>
            <person name="Zhang C."/>
            <person name="Wu P."/>
            <person name="Chen Y."/>
            <person name="Li M."/>
            <person name="Jiang H."/>
            <person name="Wu G."/>
        </authorList>
    </citation>
    <scope>NUCLEOTIDE SEQUENCE [LARGE SCALE GENOMIC DNA]</scope>
    <source>
        <strain evidence="3">cv. GZQX0401</strain>
        <tissue evidence="2">Young leaves</tissue>
    </source>
</reference>
<dbReference type="Proteomes" id="UP000027138">
    <property type="component" value="Unassembled WGS sequence"/>
</dbReference>
<name>A0A067JMU4_JATCU</name>
<dbReference type="PANTHER" id="PTHR32091:SF4">
    <property type="entry name" value="OS07G0546100 PROTEIN"/>
    <property type="match status" value="1"/>
</dbReference>
<feature type="compositionally biased region" description="Polar residues" evidence="1">
    <location>
        <begin position="39"/>
        <end position="50"/>
    </location>
</feature>
<evidence type="ECO:0000313" key="3">
    <source>
        <dbReference type="Proteomes" id="UP000027138"/>
    </source>
</evidence>
<dbReference type="KEGG" id="jcu:105649409"/>
<feature type="compositionally biased region" description="Low complexity" evidence="1">
    <location>
        <begin position="531"/>
        <end position="543"/>
    </location>
</feature>
<feature type="region of interest" description="Disordered" evidence="1">
    <location>
        <begin position="516"/>
        <end position="573"/>
    </location>
</feature>
<feature type="compositionally biased region" description="Polar residues" evidence="1">
    <location>
        <begin position="585"/>
        <end position="601"/>
    </location>
</feature>
<sequence>MSKKKAFSGNTMTLKDFHGGSIPSDLPLPSAPGVVVRSSEWSGYDRSNSWGGPISRPDHRARPNSSPAIRHLDDKTPFLSHTTHIGRHFDEDERKPLDGVSGPRRTVSDESFRVPPSRVELKPEPVLSGRVSGSVSVTQVASSYSGTVSDGAHMGPSMQNVGGNIGHSVGASHPNVWAARKEMAVGVNEPVQSAWSGVSAVSKLAHASALEKVSSGRWQTKHSSHYQTDVEVIEDFEAEKITSSGGHDGYAYNRMDAVGGREYSDATLARHVERGLKIEDGIQNGRKEYIDHESTRAASYAELKERNLPVHDDRVQPPRTDVRICGPELLPSVPSEALERPKVKLLPRTKPMETPEPSIIDHKQGYKELNNSANVHIETRELRGNNTNAAKSGTAGLESDNQVIERPKLNLKPRSQPLEQSEGNREMGRDALFGGARPREVVLKERGIDDAALSNHDLGHHPDRIKQNVSKTERVPEHAVAGEKTDNLPLDQKAGKKFEKKEQWVDVERVDKQRRNWRNENWRNSRETERQQQQQQQLPQMPQERPPSPESWRKPVEQPKPASPDSASLRYGKTASALELAQAFSKSFSDPKTADQYSGQRSFPGKTQMPFSRLMGPTPRPQINGY</sequence>
<dbReference type="GO" id="GO:0003743">
    <property type="term" value="F:translation initiation factor activity"/>
    <property type="evidence" value="ECO:0007669"/>
    <property type="project" value="InterPro"/>
</dbReference>
<organism evidence="2 3">
    <name type="scientific">Jatropha curcas</name>
    <name type="common">Barbados nut</name>
    <dbReference type="NCBI Taxonomy" id="180498"/>
    <lineage>
        <taxon>Eukaryota</taxon>
        <taxon>Viridiplantae</taxon>
        <taxon>Streptophyta</taxon>
        <taxon>Embryophyta</taxon>
        <taxon>Tracheophyta</taxon>
        <taxon>Spermatophyta</taxon>
        <taxon>Magnoliopsida</taxon>
        <taxon>eudicotyledons</taxon>
        <taxon>Gunneridae</taxon>
        <taxon>Pentapetalae</taxon>
        <taxon>rosids</taxon>
        <taxon>fabids</taxon>
        <taxon>Malpighiales</taxon>
        <taxon>Euphorbiaceae</taxon>
        <taxon>Crotonoideae</taxon>
        <taxon>Jatropheae</taxon>
        <taxon>Jatropha</taxon>
    </lineage>
</organism>
<dbReference type="InterPro" id="IPR010433">
    <property type="entry name" value="EIF-4B_pln"/>
</dbReference>
<feature type="compositionally biased region" description="Basic and acidic residues" evidence="1">
    <location>
        <begin position="516"/>
        <end position="530"/>
    </location>
</feature>
<dbReference type="AlphaFoldDB" id="A0A067JMU4"/>
<dbReference type="STRING" id="180498.A0A067JMU4"/>
<feature type="compositionally biased region" description="Basic and acidic residues" evidence="1">
    <location>
        <begin position="457"/>
        <end position="486"/>
    </location>
</feature>
<feature type="region of interest" description="Disordered" evidence="1">
    <location>
        <begin position="1"/>
        <end position="118"/>
    </location>
</feature>
<proteinExistence type="predicted"/>
<dbReference type="EMBL" id="KK915662">
    <property type="protein sequence ID" value="KDP20829.1"/>
    <property type="molecule type" value="Genomic_DNA"/>
</dbReference>
<dbReference type="PANTHER" id="PTHR32091">
    <property type="entry name" value="EUKARYOTIC TRANSLATION INITIATION FACTOR 4B"/>
    <property type="match status" value="1"/>
</dbReference>
<feature type="region of interest" description="Disordered" evidence="1">
    <location>
        <begin position="453"/>
        <end position="501"/>
    </location>
</feature>
<gene>
    <name evidence="2" type="ORF">JCGZ_21300</name>
</gene>
<evidence type="ECO:0000256" key="1">
    <source>
        <dbReference type="SAM" id="MobiDB-lite"/>
    </source>
</evidence>
<dbReference type="OrthoDB" id="48651at2759"/>
<feature type="compositionally biased region" description="Basic and acidic residues" evidence="1">
    <location>
        <begin position="87"/>
        <end position="97"/>
    </location>
</feature>
<feature type="region of interest" description="Disordered" evidence="1">
    <location>
        <begin position="585"/>
        <end position="626"/>
    </location>
</feature>
<accession>A0A067JMU4</accession>
<evidence type="ECO:0000313" key="2">
    <source>
        <dbReference type="EMBL" id="KDP20829.1"/>
    </source>
</evidence>
<dbReference type="GO" id="GO:0003729">
    <property type="term" value="F:mRNA binding"/>
    <property type="evidence" value="ECO:0007669"/>
    <property type="project" value="TreeGrafter"/>
</dbReference>
<feature type="region of interest" description="Disordered" evidence="1">
    <location>
        <begin position="381"/>
        <end position="430"/>
    </location>
</feature>
<protein>
    <submittedName>
        <fullName evidence="2">Uncharacterized protein</fullName>
    </submittedName>
</protein>